<dbReference type="InterPro" id="IPR002678">
    <property type="entry name" value="DUF34/NIF3"/>
</dbReference>
<dbReference type="RefSeq" id="WP_072561715.1">
    <property type="nucleotide sequence ID" value="NZ_CP017921.1"/>
</dbReference>
<gene>
    <name evidence="4" type="ORF">BHR79_07160</name>
    <name evidence="5" type="ORF">EFE40_03075</name>
    <name evidence="6" type="ORF">SAMN04515625_1079</name>
</gene>
<dbReference type="GO" id="GO:0046872">
    <property type="term" value="F:metal ion binding"/>
    <property type="evidence" value="ECO:0007669"/>
    <property type="project" value="UniProtKB-KW"/>
</dbReference>
<dbReference type="Proteomes" id="UP000267921">
    <property type="component" value="Unassembled WGS sequence"/>
</dbReference>
<accession>A0A1L3Q327</accession>
<proteinExistence type="inferred from homology"/>
<dbReference type="EMBL" id="FNMU01000003">
    <property type="protein sequence ID" value="SDW51283.1"/>
    <property type="molecule type" value="Genomic_DNA"/>
</dbReference>
<evidence type="ECO:0000256" key="2">
    <source>
        <dbReference type="ARBA" id="ARBA00022723"/>
    </source>
</evidence>
<feature type="binding site" evidence="3">
    <location>
        <position position="211"/>
    </location>
    <ligand>
        <name>a divalent metal cation</name>
        <dbReference type="ChEBI" id="CHEBI:60240"/>
        <label>1</label>
    </ligand>
</feature>
<dbReference type="AlphaFoldDB" id="A0A1L3Q327"/>
<comment type="similarity">
    <text evidence="1">Belongs to the GTP cyclohydrolase I type 2/NIF3 family.</text>
</comment>
<name>A0A1L3Q327_9EURY</name>
<feature type="binding site" evidence="3">
    <location>
        <position position="66"/>
    </location>
    <ligand>
        <name>a divalent metal cation</name>
        <dbReference type="ChEBI" id="CHEBI:60240"/>
        <label>1</label>
    </ligand>
</feature>
<protein>
    <submittedName>
        <fullName evidence="6">Dinuclear metal center protein, YbgI/SA1388 family</fullName>
    </submittedName>
    <submittedName>
        <fullName evidence="4">Nif3-like dinuclear metal center hexameric protein</fullName>
    </submittedName>
</protein>
<dbReference type="GeneID" id="30583533"/>
<dbReference type="Pfam" id="PF01784">
    <property type="entry name" value="DUF34_NIF3"/>
    <property type="match status" value="1"/>
</dbReference>
<evidence type="ECO:0000313" key="7">
    <source>
        <dbReference type="Proteomes" id="UP000186879"/>
    </source>
</evidence>
<keyword evidence="2 3" id="KW-0479">Metal-binding</keyword>
<feature type="binding site" evidence="3">
    <location>
        <position position="215"/>
    </location>
    <ligand>
        <name>a divalent metal cation</name>
        <dbReference type="ChEBI" id="CHEBI:60240"/>
        <label>2</label>
    </ligand>
</feature>
<dbReference type="PANTHER" id="PTHR13799">
    <property type="entry name" value="NGG1 INTERACTING FACTOR 3"/>
    <property type="match status" value="1"/>
</dbReference>
<dbReference type="Proteomes" id="UP000186879">
    <property type="component" value="Chromosome"/>
</dbReference>
<feature type="binding site" evidence="3">
    <location>
        <position position="65"/>
    </location>
    <ligand>
        <name>a divalent metal cation</name>
        <dbReference type="ChEBI" id="CHEBI:60240"/>
        <label>1</label>
    </ligand>
</feature>
<dbReference type="EMBL" id="RJJG01000003">
    <property type="protein sequence ID" value="RNI09653.1"/>
    <property type="molecule type" value="Genomic_DNA"/>
</dbReference>
<dbReference type="EMBL" id="CP017921">
    <property type="protein sequence ID" value="APH39282.1"/>
    <property type="molecule type" value="Genomic_DNA"/>
</dbReference>
<dbReference type="KEGG" id="mhaz:BHR79_07160"/>
<dbReference type="NCBIfam" id="TIGR00486">
    <property type="entry name" value="YbgI_SA1388"/>
    <property type="match status" value="1"/>
</dbReference>
<reference evidence="4 7" key="1">
    <citation type="submission" date="2016-10" db="EMBL/GenBank/DDBJ databases">
        <title>Methanohalophilus halophilus.</title>
        <authorList>
            <person name="L'haridon S."/>
        </authorList>
    </citation>
    <scope>NUCLEOTIDE SEQUENCE [LARGE SCALE GENOMIC DNA]</scope>
    <source>
        <strain evidence="4 7">Z-7982</strain>
    </source>
</reference>
<evidence type="ECO:0000313" key="6">
    <source>
        <dbReference type="EMBL" id="SDW51283.1"/>
    </source>
</evidence>
<dbReference type="Proteomes" id="UP000198669">
    <property type="component" value="Unassembled WGS sequence"/>
</dbReference>
<evidence type="ECO:0000256" key="1">
    <source>
        <dbReference type="ARBA" id="ARBA00006964"/>
    </source>
</evidence>
<organism evidence="4 7">
    <name type="scientific">Methanohalophilus halophilus</name>
    <dbReference type="NCBI Taxonomy" id="2177"/>
    <lineage>
        <taxon>Archaea</taxon>
        <taxon>Methanobacteriati</taxon>
        <taxon>Methanobacteriota</taxon>
        <taxon>Stenosarchaea group</taxon>
        <taxon>Methanomicrobia</taxon>
        <taxon>Methanosarcinales</taxon>
        <taxon>Methanosarcinaceae</taxon>
        <taxon>Methanohalophilus</taxon>
    </lineage>
</organism>
<evidence type="ECO:0000313" key="8">
    <source>
        <dbReference type="Proteomes" id="UP000198669"/>
    </source>
</evidence>
<dbReference type="Gene3D" id="3.40.1390.30">
    <property type="entry name" value="NIF3 (NGG1p interacting factor 3)-like"/>
    <property type="match status" value="2"/>
</dbReference>
<reference evidence="6 8" key="2">
    <citation type="submission" date="2016-10" db="EMBL/GenBank/DDBJ databases">
        <authorList>
            <person name="de Groot N.N."/>
        </authorList>
    </citation>
    <scope>NUCLEOTIDE SEQUENCE [LARGE SCALE GENOMIC DNA]</scope>
    <source>
        <strain evidence="6 8">Z-7982</strain>
    </source>
</reference>
<sequence length="246" mass="27364">MNLSEIVRKLEVIAPPELAEEFDEGRIGLTLDLKNEVNRIAVALDPTEYTLKRAADIGADLLITHHTLLFHSINSISCKLATHLKIALDNDISLYAMHTNYDRAEGGVNDILAEKLGLKNIEKLDMGCIGEMDPVSRDVFINHVCKSLNTHVQYVGEKEMIAKVMVFGGSGFRGPFLDIANSMEVDAYVSSELKHDVIRNFTDMLLVDATHYATENPAMQALATRLENDLGIETEFIDHNPLIRTS</sequence>
<dbReference type="FunFam" id="3.40.1390.30:FF:000001">
    <property type="entry name" value="GTP cyclohydrolase 1 type 2"/>
    <property type="match status" value="1"/>
</dbReference>
<dbReference type="STRING" id="2177.BHR79_07160"/>
<evidence type="ECO:0000313" key="5">
    <source>
        <dbReference type="EMBL" id="RNI09653.1"/>
    </source>
</evidence>
<keyword evidence="7" id="KW-1185">Reference proteome</keyword>
<dbReference type="SUPFAM" id="SSF102705">
    <property type="entry name" value="NIF3 (NGG1p interacting factor 3)-like"/>
    <property type="match status" value="1"/>
</dbReference>
<reference evidence="5 9" key="3">
    <citation type="submission" date="2018-10" db="EMBL/GenBank/DDBJ databases">
        <title>Cultivation of a novel Methanohalophilus strain from Kebrit Deep of the Red Sea and a genomic comparison of members of the genus Methanohalophilus.</title>
        <authorList>
            <person name="Guan Y."/>
            <person name="Ngugi D.K."/>
            <person name="Stingl U."/>
        </authorList>
    </citation>
    <scope>NUCLEOTIDE SEQUENCE [LARGE SCALE GENOMIC DNA]</scope>
    <source>
        <strain evidence="5 9">DSM 3094</strain>
    </source>
</reference>
<dbReference type="InterPro" id="IPR036069">
    <property type="entry name" value="DUF34/NIF3_sf"/>
</dbReference>
<evidence type="ECO:0000313" key="9">
    <source>
        <dbReference type="Proteomes" id="UP000267921"/>
    </source>
</evidence>
<dbReference type="OrthoDB" id="85198at2157"/>
<evidence type="ECO:0000313" key="4">
    <source>
        <dbReference type="EMBL" id="APH39282.1"/>
    </source>
</evidence>
<dbReference type="PANTHER" id="PTHR13799:SF14">
    <property type="entry name" value="GTP CYCLOHYDROLASE 1 TYPE 2 HOMOLOG"/>
    <property type="match status" value="1"/>
</dbReference>
<evidence type="ECO:0000256" key="3">
    <source>
        <dbReference type="PIRSR" id="PIRSR602678-1"/>
    </source>
</evidence>
<dbReference type="GO" id="GO:0005737">
    <property type="term" value="C:cytoplasm"/>
    <property type="evidence" value="ECO:0007669"/>
    <property type="project" value="TreeGrafter"/>
</dbReference>
<feature type="binding site" evidence="3">
    <location>
        <position position="102"/>
    </location>
    <ligand>
        <name>a divalent metal cation</name>
        <dbReference type="ChEBI" id="CHEBI:60240"/>
        <label>1</label>
    </ligand>
</feature>